<protein>
    <submittedName>
        <fullName evidence="1">Uncharacterized protein</fullName>
    </submittedName>
</protein>
<dbReference type="EMBL" id="CYYK01000009">
    <property type="protein sequence ID" value="CUO61117.1"/>
    <property type="molecule type" value="Genomic_DNA"/>
</dbReference>
<evidence type="ECO:0000313" key="1">
    <source>
        <dbReference type="EMBL" id="CUO61117.1"/>
    </source>
</evidence>
<proteinExistence type="predicted"/>
<evidence type="ECO:0000313" key="2">
    <source>
        <dbReference type="Proteomes" id="UP000095455"/>
    </source>
</evidence>
<organism evidence="1 2">
    <name type="scientific">Parabacteroides distasonis</name>
    <dbReference type="NCBI Taxonomy" id="823"/>
    <lineage>
        <taxon>Bacteria</taxon>
        <taxon>Pseudomonadati</taxon>
        <taxon>Bacteroidota</taxon>
        <taxon>Bacteroidia</taxon>
        <taxon>Bacteroidales</taxon>
        <taxon>Tannerellaceae</taxon>
        <taxon>Parabacteroides</taxon>
    </lineage>
</organism>
<sequence>MKNTSQGYPRNYTANTTGDILQVAEKIYFMAKVSTTPFSLGINRISYLYEKMSQNKKGMPQLTSLSLDC</sequence>
<accession>A0A8D9P340</accession>
<gene>
    <name evidence="1" type="ORF">ERS852380_02693</name>
</gene>
<dbReference type="Proteomes" id="UP000095455">
    <property type="component" value="Unassembled WGS sequence"/>
</dbReference>
<reference evidence="1 2" key="1">
    <citation type="submission" date="2015-09" db="EMBL/GenBank/DDBJ databases">
        <authorList>
            <consortium name="Pathogen Informatics"/>
        </authorList>
    </citation>
    <scope>NUCLEOTIDE SEQUENCE [LARGE SCALE GENOMIC DNA]</scope>
    <source>
        <strain evidence="1 2">2789STDY5608822</strain>
    </source>
</reference>
<name>A0A8D9P340_PARDI</name>
<dbReference type="AlphaFoldDB" id="A0A8D9P340"/>
<comment type="caution">
    <text evidence="1">The sequence shown here is derived from an EMBL/GenBank/DDBJ whole genome shotgun (WGS) entry which is preliminary data.</text>
</comment>